<evidence type="ECO:0000313" key="6">
    <source>
        <dbReference type="Proteomes" id="UP000199382"/>
    </source>
</evidence>
<evidence type="ECO:0000259" key="4">
    <source>
        <dbReference type="Pfam" id="PF03472"/>
    </source>
</evidence>
<dbReference type="OrthoDB" id="7826109at2"/>
<reference evidence="5 6" key="1">
    <citation type="submission" date="2016-10" db="EMBL/GenBank/DDBJ databases">
        <authorList>
            <person name="de Groot N.N."/>
        </authorList>
    </citation>
    <scope>NUCLEOTIDE SEQUENCE [LARGE SCALE GENOMIC DNA]</scope>
    <source>
        <strain evidence="5 6">DSM 25294</strain>
    </source>
</reference>
<dbReference type="GO" id="GO:0003677">
    <property type="term" value="F:DNA binding"/>
    <property type="evidence" value="ECO:0007669"/>
    <property type="project" value="UniProtKB-KW"/>
</dbReference>
<proteinExistence type="predicted"/>
<keyword evidence="2" id="KW-0238">DNA-binding</keyword>
<dbReference type="InterPro" id="IPR005143">
    <property type="entry name" value="TF_LuxR_autoind-bd_dom"/>
</dbReference>
<protein>
    <submittedName>
        <fullName evidence="5">LuxR family transcriptional regulator</fullName>
    </submittedName>
</protein>
<dbReference type="Pfam" id="PF03472">
    <property type="entry name" value="Autoind_bind"/>
    <property type="match status" value="1"/>
</dbReference>
<dbReference type="RefSeq" id="WP_093163462.1">
    <property type="nucleotide sequence ID" value="NZ_FNEK01000084.1"/>
</dbReference>
<evidence type="ECO:0000256" key="3">
    <source>
        <dbReference type="ARBA" id="ARBA00023163"/>
    </source>
</evidence>
<dbReference type="STRING" id="571298.SAMN04488026_10843"/>
<accession>A0A1G9JUN6</accession>
<evidence type="ECO:0000256" key="1">
    <source>
        <dbReference type="ARBA" id="ARBA00023015"/>
    </source>
</evidence>
<dbReference type="AlphaFoldDB" id="A0A1G9JUN6"/>
<dbReference type="InterPro" id="IPR036693">
    <property type="entry name" value="TF_LuxR_autoind-bd_dom_sf"/>
</dbReference>
<organism evidence="5 6">
    <name type="scientific">Aliiruegeria lutimaris</name>
    <dbReference type="NCBI Taxonomy" id="571298"/>
    <lineage>
        <taxon>Bacteria</taxon>
        <taxon>Pseudomonadati</taxon>
        <taxon>Pseudomonadota</taxon>
        <taxon>Alphaproteobacteria</taxon>
        <taxon>Rhodobacterales</taxon>
        <taxon>Roseobacteraceae</taxon>
        <taxon>Aliiruegeria</taxon>
    </lineage>
</organism>
<dbReference type="SUPFAM" id="SSF75516">
    <property type="entry name" value="Pheromone-binding domain of LuxR-like quorum-sensing transcription factors"/>
    <property type="match status" value="1"/>
</dbReference>
<keyword evidence="3" id="KW-0804">Transcription</keyword>
<sequence length="163" mass="17937">MDDIGQVRGILAEINGACDAGFAVALHVSFSTPRFLFQTYRPDWAKVYSERGLVMHDPAVKWGLHNEGIIDWADQEADDPANVFALARDHGLKHGFTVGVNAGGTRSVGAFARTENPFTGEQVTSISDNFRCLHDLTQVDTSDHAVLSELLKKLSIELTHDWT</sequence>
<evidence type="ECO:0000313" key="5">
    <source>
        <dbReference type="EMBL" id="SDL41102.1"/>
    </source>
</evidence>
<dbReference type="Gene3D" id="3.30.450.80">
    <property type="entry name" value="Transcription factor LuxR-like, autoinducer-binding domain"/>
    <property type="match status" value="1"/>
</dbReference>
<keyword evidence="6" id="KW-1185">Reference proteome</keyword>
<evidence type="ECO:0000256" key="2">
    <source>
        <dbReference type="ARBA" id="ARBA00023125"/>
    </source>
</evidence>
<dbReference type="Proteomes" id="UP000199382">
    <property type="component" value="Unassembled WGS sequence"/>
</dbReference>
<keyword evidence="1" id="KW-0805">Transcription regulation</keyword>
<feature type="domain" description="Transcription factor LuxR-like autoinducer-binding" evidence="4">
    <location>
        <begin position="32"/>
        <end position="111"/>
    </location>
</feature>
<gene>
    <name evidence="5" type="ORF">SAMN04488026_10843</name>
</gene>
<name>A0A1G9JUN6_9RHOB</name>
<dbReference type="EMBL" id="FNEK01000084">
    <property type="protein sequence ID" value="SDL41102.1"/>
    <property type="molecule type" value="Genomic_DNA"/>
</dbReference>